<name>A0ABS8XIX9_9BURK</name>
<dbReference type="RefSeq" id="WP_233392959.1">
    <property type="nucleotide sequence ID" value="NZ_JAJTWT010000005.1"/>
</dbReference>
<dbReference type="Gene3D" id="1.10.260.40">
    <property type="entry name" value="lambda repressor-like DNA-binding domains"/>
    <property type="match status" value="1"/>
</dbReference>
<dbReference type="SUPFAM" id="SSF47413">
    <property type="entry name" value="lambda repressor-like DNA-binding domains"/>
    <property type="match status" value="1"/>
</dbReference>
<dbReference type="PANTHER" id="PTHR46797">
    <property type="entry name" value="HTH-TYPE TRANSCRIPTIONAL REGULATOR"/>
    <property type="match status" value="1"/>
</dbReference>
<accession>A0ABS8XIX9</accession>
<dbReference type="EMBL" id="JAJTWT010000005">
    <property type="protein sequence ID" value="MCE4538529.1"/>
    <property type="molecule type" value="Genomic_DNA"/>
</dbReference>
<reference evidence="3 4" key="1">
    <citation type="submission" date="2021-12" db="EMBL/GenBank/DDBJ databases">
        <title>Genome seq of p7.</title>
        <authorList>
            <person name="Seo T."/>
        </authorList>
    </citation>
    <scope>NUCLEOTIDE SEQUENCE [LARGE SCALE GENOMIC DNA]</scope>
    <source>
        <strain evidence="3 4">P7</strain>
    </source>
</reference>
<feature type="domain" description="HTH cro/C1-type" evidence="2">
    <location>
        <begin position="17"/>
        <end position="71"/>
    </location>
</feature>
<evidence type="ECO:0000256" key="1">
    <source>
        <dbReference type="ARBA" id="ARBA00023125"/>
    </source>
</evidence>
<dbReference type="Proteomes" id="UP001201463">
    <property type="component" value="Unassembled WGS sequence"/>
</dbReference>
<dbReference type="CDD" id="cd00093">
    <property type="entry name" value="HTH_XRE"/>
    <property type="match status" value="1"/>
</dbReference>
<proteinExistence type="predicted"/>
<dbReference type="PROSITE" id="PS50943">
    <property type="entry name" value="HTH_CROC1"/>
    <property type="match status" value="1"/>
</dbReference>
<dbReference type="InterPro" id="IPR010982">
    <property type="entry name" value="Lambda_DNA-bd_dom_sf"/>
</dbReference>
<dbReference type="PANTHER" id="PTHR46797:SF1">
    <property type="entry name" value="METHYLPHOSPHONATE SYNTHASE"/>
    <property type="match status" value="1"/>
</dbReference>
<dbReference type="InterPro" id="IPR050807">
    <property type="entry name" value="TransReg_Diox_bact_type"/>
</dbReference>
<organism evidence="3 4">
    <name type="scientific">Pelomonas caseinilytica</name>
    <dbReference type="NCBI Taxonomy" id="2906763"/>
    <lineage>
        <taxon>Bacteria</taxon>
        <taxon>Pseudomonadati</taxon>
        <taxon>Pseudomonadota</taxon>
        <taxon>Betaproteobacteria</taxon>
        <taxon>Burkholderiales</taxon>
        <taxon>Sphaerotilaceae</taxon>
        <taxon>Roseateles</taxon>
    </lineage>
</organism>
<dbReference type="InterPro" id="IPR001387">
    <property type="entry name" value="Cro/C1-type_HTH"/>
</dbReference>
<keyword evidence="4" id="KW-1185">Reference proteome</keyword>
<keyword evidence="1" id="KW-0238">DNA-binding</keyword>
<gene>
    <name evidence="3" type="ORF">LXT12_14850</name>
</gene>
<evidence type="ECO:0000313" key="3">
    <source>
        <dbReference type="EMBL" id="MCE4538529.1"/>
    </source>
</evidence>
<dbReference type="Pfam" id="PF01381">
    <property type="entry name" value="HTH_3"/>
    <property type="match status" value="1"/>
</dbReference>
<protein>
    <submittedName>
        <fullName evidence="3">Helix-turn-helix transcriptional regulator</fullName>
    </submittedName>
</protein>
<evidence type="ECO:0000259" key="2">
    <source>
        <dbReference type="PROSITE" id="PS50943"/>
    </source>
</evidence>
<comment type="caution">
    <text evidence="3">The sequence shown here is derived from an EMBL/GenBank/DDBJ whole genome shotgun (WGS) entry which is preliminary data.</text>
</comment>
<evidence type="ECO:0000313" key="4">
    <source>
        <dbReference type="Proteomes" id="UP001201463"/>
    </source>
</evidence>
<sequence>MRPSRNQKLIEALAVEIKARRQELALTQEDLAGRCDLDRPFISLIEVGKKQPTISVLYRLASALELSFADFVGRVESRYLQAG</sequence>
<dbReference type="SMART" id="SM00530">
    <property type="entry name" value="HTH_XRE"/>
    <property type="match status" value="1"/>
</dbReference>